<dbReference type="SFLD" id="SFLDS00019">
    <property type="entry name" value="Glutathione_Transferase_(cytos"/>
    <property type="match status" value="1"/>
</dbReference>
<reference evidence="10" key="1">
    <citation type="submission" date="2018-11" db="EMBL/GenBank/DDBJ databases">
        <authorList>
            <person name="Alioto T."/>
            <person name="Alioto T."/>
        </authorList>
    </citation>
    <scope>NUCLEOTIDE SEQUENCE</scope>
</reference>
<dbReference type="PROSITE" id="PS50405">
    <property type="entry name" value="GST_CTER"/>
    <property type="match status" value="1"/>
</dbReference>
<dbReference type="SFLD" id="SFLDG01205">
    <property type="entry name" value="AMPS.1"/>
    <property type="match status" value="1"/>
</dbReference>
<evidence type="ECO:0000256" key="1">
    <source>
        <dbReference type="ARBA" id="ARBA00002446"/>
    </source>
</evidence>
<keyword evidence="11" id="KW-1185">Reference proteome</keyword>
<accession>A0A8B6CAC3</accession>
<gene>
    <name evidence="10" type="ORF">MGAL_10B031774</name>
</gene>
<evidence type="ECO:0000259" key="9">
    <source>
        <dbReference type="PROSITE" id="PS50405"/>
    </source>
</evidence>
<organism evidence="10 11">
    <name type="scientific">Mytilus galloprovincialis</name>
    <name type="common">Mediterranean mussel</name>
    <dbReference type="NCBI Taxonomy" id="29158"/>
    <lineage>
        <taxon>Eukaryota</taxon>
        <taxon>Metazoa</taxon>
        <taxon>Spiralia</taxon>
        <taxon>Lophotrochozoa</taxon>
        <taxon>Mollusca</taxon>
        <taxon>Bivalvia</taxon>
        <taxon>Autobranchia</taxon>
        <taxon>Pteriomorphia</taxon>
        <taxon>Mytilida</taxon>
        <taxon>Mytiloidea</taxon>
        <taxon>Mytilidae</taxon>
        <taxon>Mytilinae</taxon>
        <taxon>Mytilus</taxon>
    </lineage>
</organism>
<feature type="domain" description="GST C-terminal" evidence="9">
    <location>
        <begin position="89"/>
        <end position="207"/>
    </location>
</feature>
<evidence type="ECO:0000313" key="11">
    <source>
        <dbReference type="Proteomes" id="UP000596742"/>
    </source>
</evidence>
<dbReference type="InterPro" id="IPR036282">
    <property type="entry name" value="Glutathione-S-Trfase_C_sf"/>
</dbReference>
<comment type="similarity">
    <text evidence="3">Belongs to the GST superfamily. Mu family.</text>
</comment>
<evidence type="ECO:0000256" key="5">
    <source>
        <dbReference type="ARBA" id="ARBA00012452"/>
    </source>
</evidence>
<evidence type="ECO:0000256" key="6">
    <source>
        <dbReference type="ARBA" id="ARBA00022679"/>
    </source>
</evidence>
<dbReference type="InterPro" id="IPR040079">
    <property type="entry name" value="Glutathione_S-Trfase"/>
</dbReference>
<dbReference type="SFLD" id="SFLDG00363">
    <property type="entry name" value="AMPS_(cytGST):_Alpha-__Mu-__Pi"/>
    <property type="match status" value="1"/>
</dbReference>
<dbReference type="InterPro" id="IPR036249">
    <property type="entry name" value="Thioredoxin-like_sf"/>
</dbReference>
<feature type="domain" description="GST N-terminal" evidence="8">
    <location>
        <begin position="1"/>
        <end position="87"/>
    </location>
</feature>
<dbReference type="Pfam" id="PF02798">
    <property type="entry name" value="GST_N"/>
    <property type="match status" value="1"/>
</dbReference>
<comment type="caution">
    <text evidence="10">The sequence shown here is derived from an EMBL/GenBank/DDBJ whole genome shotgun (WGS) entry which is preliminary data.</text>
</comment>
<dbReference type="AlphaFoldDB" id="A0A8B6CAC3"/>
<dbReference type="SUPFAM" id="SSF47616">
    <property type="entry name" value="GST C-terminal domain-like"/>
    <property type="match status" value="1"/>
</dbReference>
<dbReference type="PANTHER" id="PTHR11571">
    <property type="entry name" value="GLUTATHIONE S-TRANSFERASE"/>
    <property type="match status" value="1"/>
</dbReference>
<comment type="catalytic activity">
    <reaction evidence="7">
        <text>RX + glutathione = an S-substituted glutathione + a halide anion + H(+)</text>
        <dbReference type="Rhea" id="RHEA:16437"/>
        <dbReference type="ChEBI" id="CHEBI:15378"/>
        <dbReference type="ChEBI" id="CHEBI:16042"/>
        <dbReference type="ChEBI" id="CHEBI:17792"/>
        <dbReference type="ChEBI" id="CHEBI:57925"/>
        <dbReference type="ChEBI" id="CHEBI:90779"/>
        <dbReference type="EC" id="2.5.1.18"/>
    </reaction>
</comment>
<evidence type="ECO:0000256" key="3">
    <source>
        <dbReference type="ARBA" id="ARBA00005861"/>
    </source>
</evidence>
<dbReference type="EC" id="2.5.1.18" evidence="5"/>
<dbReference type="InterPro" id="IPR004045">
    <property type="entry name" value="Glutathione_S-Trfase_N"/>
</dbReference>
<comment type="function">
    <text evidence="1">GST isoenzymes appear to play a central role in the parasite detoxification system. Other functions are also suspected including a role in increasing the solubility of haematin in the parasite gut.</text>
</comment>
<dbReference type="EMBL" id="UYJE01001477">
    <property type="protein sequence ID" value="VDI02435.1"/>
    <property type="molecule type" value="Genomic_DNA"/>
</dbReference>
<protein>
    <recommendedName>
        <fullName evidence="5">glutathione transferase</fullName>
        <ecNumber evidence="5">2.5.1.18</ecNumber>
    </recommendedName>
</protein>
<dbReference type="PROSITE" id="PS50404">
    <property type="entry name" value="GST_NTER"/>
    <property type="match status" value="1"/>
</dbReference>
<dbReference type="Gene3D" id="3.40.30.10">
    <property type="entry name" value="Glutaredoxin"/>
    <property type="match status" value="1"/>
</dbReference>
<dbReference type="OrthoDB" id="4951845at2759"/>
<keyword evidence="6 10" id="KW-0808">Transferase</keyword>
<dbReference type="InterPro" id="IPR010987">
    <property type="entry name" value="Glutathione-S-Trfase_C-like"/>
</dbReference>
<evidence type="ECO:0000259" key="8">
    <source>
        <dbReference type="PROSITE" id="PS50404"/>
    </source>
</evidence>
<name>A0A8B6CAC3_MYTGA</name>
<dbReference type="Gene3D" id="1.20.1050.10">
    <property type="match status" value="1"/>
</dbReference>
<comment type="function">
    <text evidence="2">Conjugation of reduced glutathione to a wide number of exogenous and endogenous hydrophobic electrophiles.</text>
</comment>
<comment type="subunit">
    <text evidence="4">Homodimer.</text>
</comment>
<proteinExistence type="inferred from homology"/>
<evidence type="ECO:0000256" key="4">
    <source>
        <dbReference type="ARBA" id="ARBA00011738"/>
    </source>
</evidence>
<dbReference type="FunFam" id="1.20.1050.10:FF:000003">
    <property type="entry name" value="Glutathione S-transferase 2"/>
    <property type="match status" value="1"/>
</dbReference>
<dbReference type="InterPro" id="IPR004046">
    <property type="entry name" value="GST_C"/>
</dbReference>
<dbReference type="CDD" id="cd03075">
    <property type="entry name" value="GST_N_Mu"/>
    <property type="match status" value="1"/>
</dbReference>
<sequence length="217" mass="25315">MPVLGYWKTRVLAQPIRLLLNYVGEQFEDVYYVMGDGPEFSKDAWLSVKHTFGLSFPDLPYYIDDEVKLTQSNAILRYIARKYDLFGRTTQEVADCEVMFENAVDFRNATTEVAYHPEYEKLKDKYLENLQPKLERFENFLGDKSWFAGNSITVCDFPIYELLDVHKVMFPGMLDKYPNLTAFTARFEALPTIKQYMSSDKFLARPINNKWAGFIGN</sequence>
<evidence type="ECO:0000256" key="2">
    <source>
        <dbReference type="ARBA" id="ARBA00003701"/>
    </source>
</evidence>
<evidence type="ECO:0000313" key="10">
    <source>
        <dbReference type="EMBL" id="VDI02435.1"/>
    </source>
</evidence>
<dbReference type="Pfam" id="PF14497">
    <property type="entry name" value="GST_C_3"/>
    <property type="match status" value="1"/>
</dbReference>
<dbReference type="GO" id="GO:0004364">
    <property type="term" value="F:glutathione transferase activity"/>
    <property type="evidence" value="ECO:0007669"/>
    <property type="project" value="UniProtKB-EC"/>
</dbReference>
<dbReference type="PANTHER" id="PTHR11571:SF222">
    <property type="entry name" value="GLUTATHIONE TRANSFERASE"/>
    <property type="match status" value="1"/>
</dbReference>
<dbReference type="GO" id="GO:0006749">
    <property type="term" value="P:glutathione metabolic process"/>
    <property type="evidence" value="ECO:0007669"/>
    <property type="project" value="TreeGrafter"/>
</dbReference>
<dbReference type="SUPFAM" id="SSF52833">
    <property type="entry name" value="Thioredoxin-like"/>
    <property type="match status" value="1"/>
</dbReference>
<evidence type="ECO:0000256" key="7">
    <source>
        <dbReference type="ARBA" id="ARBA00047960"/>
    </source>
</evidence>
<dbReference type="Proteomes" id="UP000596742">
    <property type="component" value="Unassembled WGS sequence"/>
</dbReference>
<dbReference type="InterPro" id="IPR050213">
    <property type="entry name" value="GST_superfamily"/>
</dbReference>